<name>A0A816QML9_BRANA</name>
<gene>
    <name evidence="2" type="ORF">DARMORV10_C06P37160.1</name>
</gene>
<keyword evidence="1" id="KW-1133">Transmembrane helix</keyword>
<dbReference type="AlphaFoldDB" id="A0A816QML9"/>
<keyword evidence="1" id="KW-0472">Membrane</keyword>
<organism evidence="2">
    <name type="scientific">Brassica napus</name>
    <name type="common">Rape</name>
    <dbReference type="NCBI Taxonomy" id="3708"/>
    <lineage>
        <taxon>Eukaryota</taxon>
        <taxon>Viridiplantae</taxon>
        <taxon>Streptophyta</taxon>
        <taxon>Embryophyta</taxon>
        <taxon>Tracheophyta</taxon>
        <taxon>Spermatophyta</taxon>
        <taxon>Magnoliopsida</taxon>
        <taxon>eudicotyledons</taxon>
        <taxon>Gunneridae</taxon>
        <taxon>Pentapetalae</taxon>
        <taxon>rosids</taxon>
        <taxon>malvids</taxon>
        <taxon>Brassicales</taxon>
        <taxon>Brassicaceae</taxon>
        <taxon>Brassiceae</taxon>
        <taxon>Brassica</taxon>
    </lineage>
</organism>
<proteinExistence type="predicted"/>
<accession>A0A816QML9</accession>
<feature type="non-terminal residue" evidence="2">
    <location>
        <position position="1"/>
    </location>
</feature>
<evidence type="ECO:0000256" key="1">
    <source>
        <dbReference type="SAM" id="Phobius"/>
    </source>
</evidence>
<keyword evidence="1" id="KW-0812">Transmembrane</keyword>
<dbReference type="EMBL" id="HG994370">
    <property type="protein sequence ID" value="CAF2062029.1"/>
    <property type="molecule type" value="Genomic_DNA"/>
</dbReference>
<dbReference type="Proteomes" id="UP001295469">
    <property type="component" value="Chromosome C06"/>
</dbReference>
<feature type="transmembrane region" description="Helical" evidence="1">
    <location>
        <begin position="50"/>
        <end position="74"/>
    </location>
</feature>
<evidence type="ECO:0000313" key="2">
    <source>
        <dbReference type="EMBL" id="CAF2062029.1"/>
    </source>
</evidence>
<reference evidence="2" key="1">
    <citation type="submission" date="2021-01" db="EMBL/GenBank/DDBJ databases">
        <authorList>
            <consortium name="Genoscope - CEA"/>
            <person name="William W."/>
        </authorList>
    </citation>
    <scope>NUCLEOTIDE SEQUENCE</scope>
</reference>
<sequence length="90" mass="10777">FLTIFCRRNYSFENKTHSLLNLSNFSLNVLQNFISVYRLRLLPQSRKSDFVLSFMFRFAFGFHWMVCMLILMVISLTFRSVLDMFCVSLL</sequence>
<protein>
    <submittedName>
        <fullName evidence="2">(rape) hypothetical protein</fullName>
    </submittedName>
</protein>